<sequence length="326" mass="38409">MRKGHFMELLPLDYYSLNQSVDFINQRTNSAIKENLLYSYAIEEKIRFLLQIEIKDDQLVKIGRNESEGFFISDDSEIYFKERSIECEDKIGLHLKDCSSSLSIVHNNEITLDGDDLYLSFNKAKITEYKGYIVLHPELLDLFCNQSLPQHGVKNTNYLLLDEFNVQTPFEADIFTSFNFRMEYPKYNEDERLYIKHTFRVNFSDIKISYDDLIKLFPSENAWREQANLKQEIAKLKTEILDKEAENNQLKQQISEQNSPILLGVHRNDDLLKIAIEVRNKYWADYPENVKSNAQIRDYIIREYGVARTTAEEIEKIACPINRKKN</sequence>
<evidence type="ECO:0000256" key="1">
    <source>
        <dbReference type="SAM" id="Coils"/>
    </source>
</evidence>
<name>Q9L8N6_HAEIF</name>
<keyword evidence="1" id="KW-0175">Coiled coil</keyword>
<evidence type="ECO:0000313" key="2">
    <source>
        <dbReference type="EMBL" id="AAF27354.1"/>
    </source>
</evidence>
<dbReference type="EMBL" id="AF198256">
    <property type="protein sequence ID" value="AAF27354.1"/>
    <property type="molecule type" value="Genomic_DNA"/>
</dbReference>
<proteinExistence type="predicted"/>
<accession>Q9L8N6</accession>
<feature type="coiled-coil region" evidence="1">
    <location>
        <begin position="226"/>
        <end position="253"/>
    </location>
</feature>
<dbReference type="AlphaFoldDB" id="Q9L8N6"/>
<protein>
    <submittedName>
        <fullName evidence="2">Uncharacterized protein</fullName>
    </submittedName>
</protein>
<reference evidence="2" key="1">
    <citation type="journal article" date="2000" name="Infect. Immun.">
        <title>Identification and genetic characterization of Haemophilus influenzae genetic island 1.</title>
        <authorList>
            <person name="Chang C.C."/>
            <person name="Gilsdorf J.R."/>
            <person name="DiRita V.J."/>
            <person name="Marrs C.F."/>
        </authorList>
    </citation>
    <scope>NUCLEOTIDE SEQUENCE</scope>
    <source>
        <strain evidence="2">Eagan</strain>
    </source>
</reference>
<organism evidence="2">
    <name type="scientific">Haemophilus influenzae</name>
    <dbReference type="NCBI Taxonomy" id="727"/>
    <lineage>
        <taxon>Bacteria</taxon>
        <taxon>Pseudomonadati</taxon>
        <taxon>Pseudomonadota</taxon>
        <taxon>Gammaproteobacteria</taxon>
        <taxon>Pasteurellales</taxon>
        <taxon>Pasteurellaceae</taxon>
        <taxon>Haemophilus</taxon>
    </lineage>
</organism>